<gene>
    <name evidence="2" type="ORF">ACFQ2C_14210</name>
</gene>
<keyword evidence="3" id="KW-1185">Reference proteome</keyword>
<proteinExistence type="predicted"/>
<dbReference type="RefSeq" id="WP_380897657.1">
    <property type="nucleotide sequence ID" value="NZ_JBHTKY010000023.1"/>
</dbReference>
<evidence type="ECO:0000259" key="1">
    <source>
        <dbReference type="Pfam" id="PF12969"/>
    </source>
</evidence>
<comment type="caution">
    <text evidence="2">The sequence shown here is derived from an EMBL/GenBank/DDBJ whole genome shotgun (WGS) entry which is preliminary data.</text>
</comment>
<evidence type="ECO:0000313" key="2">
    <source>
        <dbReference type="EMBL" id="MFD1166761.1"/>
    </source>
</evidence>
<feature type="domain" description="DUF3857" evidence="1">
    <location>
        <begin position="74"/>
        <end position="207"/>
    </location>
</feature>
<reference evidence="3" key="1">
    <citation type="journal article" date="2019" name="Int. J. Syst. Evol. Microbiol.">
        <title>The Global Catalogue of Microorganisms (GCM) 10K type strain sequencing project: providing services to taxonomists for standard genome sequencing and annotation.</title>
        <authorList>
            <consortium name="The Broad Institute Genomics Platform"/>
            <consortium name="The Broad Institute Genome Sequencing Center for Infectious Disease"/>
            <person name="Wu L."/>
            <person name="Ma J."/>
        </authorList>
    </citation>
    <scope>NUCLEOTIDE SEQUENCE [LARGE SCALE GENOMIC DNA]</scope>
    <source>
        <strain evidence="3">CCUG 52468</strain>
    </source>
</reference>
<protein>
    <submittedName>
        <fullName evidence="2">DUF3857 domain-containing protein</fullName>
    </submittedName>
</protein>
<dbReference type="Gene3D" id="2.60.40.3140">
    <property type="match status" value="1"/>
</dbReference>
<name>A0ABW3RNL0_9SPHI</name>
<sequence length="236" mass="27028">MKYILLGLCMVCANLMGYAQDNPLPKLDLGLFSTDHKQIDTSAHAIVLHEHGRTELEVIEANRGLMVVTKVFVRKKILDKDGVDAANIEIPLYKYGSDMEYVREIKGKTLNFEKGNLQTDELKKEAIFTDKVSPYSEKLKFTLPNIKDNSIIEYSYTVISPAVRTFRSWYFQSEYPVLHSEYVAVIPSTFEYNVNLKGYYPLADQKSSVLNKHFVLNGVRQDCSRMTYIMKKCASI</sequence>
<accession>A0ABW3RNL0</accession>
<organism evidence="2 3">
    <name type="scientific">Sphingobacterium daejeonense</name>
    <dbReference type="NCBI Taxonomy" id="371142"/>
    <lineage>
        <taxon>Bacteria</taxon>
        <taxon>Pseudomonadati</taxon>
        <taxon>Bacteroidota</taxon>
        <taxon>Sphingobacteriia</taxon>
        <taxon>Sphingobacteriales</taxon>
        <taxon>Sphingobacteriaceae</taxon>
        <taxon>Sphingobacterium</taxon>
    </lineage>
</organism>
<dbReference type="Proteomes" id="UP001597205">
    <property type="component" value="Unassembled WGS sequence"/>
</dbReference>
<dbReference type="EMBL" id="JBHTKY010000023">
    <property type="protein sequence ID" value="MFD1166761.1"/>
    <property type="molecule type" value="Genomic_DNA"/>
</dbReference>
<evidence type="ECO:0000313" key="3">
    <source>
        <dbReference type="Proteomes" id="UP001597205"/>
    </source>
</evidence>
<dbReference type="Pfam" id="PF12969">
    <property type="entry name" value="DUF3857"/>
    <property type="match status" value="1"/>
</dbReference>
<dbReference type="InterPro" id="IPR024618">
    <property type="entry name" value="DUF3857"/>
</dbReference>